<accession>A0A0N0BII2</accession>
<dbReference type="AlphaFoldDB" id="A0A0N0BII2"/>
<dbReference type="OrthoDB" id="10574166at2759"/>
<organism evidence="2 3">
    <name type="scientific">Melipona quadrifasciata</name>
    <dbReference type="NCBI Taxonomy" id="166423"/>
    <lineage>
        <taxon>Eukaryota</taxon>
        <taxon>Metazoa</taxon>
        <taxon>Ecdysozoa</taxon>
        <taxon>Arthropoda</taxon>
        <taxon>Hexapoda</taxon>
        <taxon>Insecta</taxon>
        <taxon>Pterygota</taxon>
        <taxon>Neoptera</taxon>
        <taxon>Endopterygota</taxon>
        <taxon>Hymenoptera</taxon>
        <taxon>Apocrita</taxon>
        <taxon>Aculeata</taxon>
        <taxon>Apoidea</taxon>
        <taxon>Anthophila</taxon>
        <taxon>Apidae</taxon>
        <taxon>Melipona</taxon>
    </lineage>
</organism>
<proteinExistence type="predicted"/>
<protein>
    <submittedName>
        <fullName evidence="2">Uncharacterized protein</fullName>
    </submittedName>
</protein>
<reference evidence="2 3" key="1">
    <citation type="submission" date="2015-07" db="EMBL/GenBank/DDBJ databases">
        <title>The genome of Melipona quadrifasciata.</title>
        <authorList>
            <person name="Pan H."/>
            <person name="Kapheim K."/>
        </authorList>
    </citation>
    <scope>NUCLEOTIDE SEQUENCE [LARGE SCALE GENOMIC DNA]</scope>
    <source>
        <strain evidence="2">0111107301</strain>
        <tissue evidence="2">Whole body</tissue>
    </source>
</reference>
<feature type="compositionally biased region" description="Low complexity" evidence="1">
    <location>
        <begin position="90"/>
        <end position="101"/>
    </location>
</feature>
<evidence type="ECO:0000256" key="1">
    <source>
        <dbReference type="SAM" id="MobiDB-lite"/>
    </source>
</evidence>
<evidence type="ECO:0000313" key="2">
    <source>
        <dbReference type="EMBL" id="KOX77718.1"/>
    </source>
</evidence>
<dbReference type="EMBL" id="KQ435729">
    <property type="protein sequence ID" value="KOX77718.1"/>
    <property type="molecule type" value="Genomic_DNA"/>
</dbReference>
<feature type="region of interest" description="Disordered" evidence="1">
    <location>
        <begin position="90"/>
        <end position="111"/>
    </location>
</feature>
<keyword evidence="3" id="KW-1185">Reference proteome</keyword>
<dbReference type="Proteomes" id="UP000053105">
    <property type="component" value="Unassembled WGS sequence"/>
</dbReference>
<evidence type="ECO:0000313" key="3">
    <source>
        <dbReference type="Proteomes" id="UP000053105"/>
    </source>
</evidence>
<name>A0A0N0BII2_9HYME</name>
<sequence>MTAGLEEDAQGMHETFVNETSDTHAARGCFKFTGNAHTLAKVKHVQRGTGGRRVCDDNGERCGGEAQWFQLASPRGATTTTTISARQTRQRQQQQQQQQQQHVGRGVPVQRSHTRAMVNALAWLVARCTISLVCRCAVGRPGDSRNNPA</sequence>
<gene>
    <name evidence="2" type="ORF">WN51_09383</name>
</gene>